<sequence>MSVMITALRGFRVRPETLDNYLAKKCDYKEANIGTTRPQYLFDEKGAQRDKASTILRNRVVAMGGDAFDSTDTFVVVPFVKSRSPSWVFVAYRYAFVYDQLLITTSFLPERVPQKFEELRQEILEYTSGSDLGDDSEGLMGFYVVRTDLK</sequence>
<dbReference type="Proteomes" id="UP001430848">
    <property type="component" value="Unassembled WGS sequence"/>
</dbReference>
<reference evidence="1 2" key="1">
    <citation type="submission" date="2024-02" db="EMBL/GenBank/DDBJ databases">
        <title>De novo assembly and annotation of 12 fungi associated with fruit tree decline syndrome in Ontario, Canada.</title>
        <authorList>
            <person name="Sulman M."/>
            <person name="Ellouze W."/>
            <person name="Ilyukhin E."/>
        </authorList>
    </citation>
    <scope>NUCLEOTIDE SEQUENCE [LARGE SCALE GENOMIC DNA]</scope>
    <source>
        <strain evidence="1 2">M169</strain>
    </source>
</reference>
<gene>
    <name evidence="1" type="ORF">SLS63_000684</name>
</gene>
<comment type="caution">
    <text evidence="1">The sequence shown here is derived from an EMBL/GenBank/DDBJ whole genome shotgun (WGS) entry which is preliminary data.</text>
</comment>
<accession>A0ABR1PN25</accession>
<protein>
    <submittedName>
        <fullName evidence="1">Uncharacterized protein</fullName>
    </submittedName>
</protein>
<proteinExistence type="predicted"/>
<evidence type="ECO:0000313" key="1">
    <source>
        <dbReference type="EMBL" id="KAK7741131.1"/>
    </source>
</evidence>
<organism evidence="1 2">
    <name type="scientific">Diaporthe eres</name>
    <name type="common">Phomopsis oblonga</name>
    <dbReference type="NCBI Taxonomy" id="83184"/>
    <lineage>
        <taxon>Eukaryota</taxon>
        <taxon>Fungi</taxon>
        <taxon>Dikarya</taxon>
        <taxon>Ascomycota</taxon>
        <taxon>Pezizomycotina</taxon>
        <taxon>Sordariomycetes</taxon>
        <taxon>Sordariomycetidae</taxon>
        <taxon>Diaporthales</taxon>
        <taxon>Diaporthaceae</taxon>
        <taxon>Diaporthe</taxon>
        <taxon>Diaporthe eres species complex</taxon>
    </lineage>
</organism>
<keyword evidence="2" id="KW-1185">Reference proteome</keyword>
<name>A0ABR1PN25_DIAER</name>
<evidence type="ECO:0000313" key="2">
    <source>
        <dbReference type="Proteomes" id="UP001430848"/>
    </source>
</evidence>
<dbReference type="EMBL" id="JAKNSF020000002">
    <property type="protein sequence ID" value="KAK7741131.1"/>
    <property type="molecule type" value="Genomic_DNA"/>
</dbReference>